<dbReference type="AlphaFoldDB" id="A0A1B7NK32"/>
<comment type="caution">
    <text evidence="1">The sequence shown here is derived from an EMBL/GenBank/DDBJ whole genome shotgun (WGS) entry which is preliminary data.</text>
</comment>
<name>A0A1B7NK32_9EURO</name>
<proteinExistence type="predicted"/>
<dbReference type="Proteomes" id="UP000091918">
    <property type="component" value="Unassembled WGS sequence"/>
</dbReference>
<sequence>MIEEMSELYNSLNLKNITKENMYKLKQEERTDKYINTIDSEMLVYKEYVKKLKEIRMNTLTDSRAFIEYISNHIIQRLSDIKRVIDSKQIKLLNKQYLISSVRV</sequence>
<evidence type="ECO:0000313" key="2">
    <source>
        <dbReference type="Proteomes" id="UP000091918"/>
    </source>
</evidence>
<dbReference type="OrthoDB" id="4189906at2759"/>
<reference evidence="1 2" key="1">
    <citation type="submission" date="2015-07" db="EMBL/GenBank/DDBJ databases">
        <title>Emmonsia species relationships and genome sequence.</title>
        <authorList>
            <person name="Cuomo C.A."/>
            <person name="Schwartz I.S."/>
            <person name="Kenyon C."/>
            <person name="de Hoog G.S."/>
            <person name="Govender N.P."/>
            <person name="Botha A."/>
            <person name="Moreno L."/>
            <person name="de Vries M."/>
            <person name="Munoz J.F."/>
            <person name="Stielow J.B."/>
        </authorList>
    </citation>
    <scope>NUCLEOTIDE SEQUENCE [LARGE SCALE GENOMIC DNA]</scope>
    <source>
        <strain evidence="1 2">CBS 136260</strain>
    </source>
</reference>
<dbReference type="EMBL" id="LGUA01003837">
    <property type="protein sequence ID" value="OAX76967.1"/>
    <property type="molecule type" value="Genomic_DNA"/>
</dbReference>
<keyword evidence="2" id="KW-1185">Reference proteome</keyword>
<organism evidence="1 2">
    <name type="scientific">Emergomyces africanus</name>
    <dbReference type="NCBI Taxonomy" id="1955775"/>
    <lineage>
        <taxon>Eukaryota</taxon>
        <taxon>Fungi</taxon>
        <taxon>Dikarya</taxon>
        <taxon>Ascomycota</taxon>
        <taxon>Pezizomycotina</taxon>
        <taxon>Eurotiomycetes</taxon>
        <taxon>Eurotiomycetidae</taxon>
        <taxon>Onygenales</taxon>
        <taxon>Ajellomycetaceae</taxon>
        <taxon>Emergomyces</taxon>
    </lineage>
</organism>
<accession>A0A1B7NK32</accession>
<gene>
    <name evidence="1" type="ORF">ACJ72_08739</name>
</gene>
<protein>
    <submittedName>
        <fullName evidence="1">Uncharacterized protein</fullName>
    </submittedName>
</protein>
<evidence type="ECO:0000313" key="1">
    <source>
        <dbReference type="EMBL" id="OAX76967.1"/>
    </source>
</evidence>